<dbReference type="PANTHER" id="PTHR34980:SF3">
    <property type="entry name" value="BLR8105 PROTEIN"/>
    <property type="match status" value="1"/>
</dbReference>
<dbReference type="PANTHER" id="PTHR34980">
    <property type="entry name" value="INNER MEMBRANE PROTEIN-RELATED-RELATED"/>
    <property type="match status" value="1"/>
</dbReference>
<keyword evidence="1" id="KW-1133">Transmembrane helix</keyword>
<feature type="transmembrane region" description="Helical" evidence="1">
    <location>
        <begin position="21"/>
        <end position="37"/>
    </location>
</feature>
<keyword evidence="1" id="KW-0472">Membrane</keyword>
<reference evidence="2 3" key="1">
    <citation type="submission" date="2020-05" db="EMBL/GenBank/DDBJ databases">
        <title>Hymenobacter terrestris sp. nov. and Hymenobacter lapidiphilus sp. nov., isolated from regoliths in Antarctica.</title>
        <authorList>
            <person name="Sedlacek I."/>
            <person name="Pantucek R."/>
            <person name="Zeman M."/>
            <person name="Holochova P."/>
            <person name="Kralova S."/>
            <person name="Stankova E."/>
            <person name="Sedo O."/>
            <person name="Micenkova L."/>
            <person name="Svec P."/>
            <person name="Gupta V."/>
            <person name="Sood U."/>
            <person name="Korpole U.S."/>
            <person name="Lal R."/>
        </authorList>
    </citation>
    <scope>NUCLEOTIDE SEQUENCE [LARGE SCALE GENOMIC DNA]</scope>
    <source>
        <strain evidence="2 3">P5252</strain>
    </source>
</reference>
<gene>
    <name evidence="2" type="ORF">HW556_17700</name>
</gene>
<comment type="caution">
    <text evidence="2">The sequence shown here is derived from an EMBL/GenBank/DDBJ whole genome shotgun (WGS) entry which is preliminary data.</text>
</comment>
<keyword evidence="3" id="KW-1185">Reference proteome</keyword>
<protein>
    <submittedName>
        <fullName evidence="2">DUF805 domain-containing protein</fullName>
    </submittedName>
</protein>
<name>A0ABX2Q6X6_9BACT</name>
<accession>A0ABX2Q6X6</accession>
<feature type="transmembrane region" description="Helical" evidence="1">
    <location>
        <begin position="43"/>
        <end position="62"/>
    </location>
</feature>
<keyword evidence="1" id="KW-0812">Transmembrane</keyword>
<dbReference type="InterPro" id="IPR008523">
    <property type="entry name" value="DUF805"/>
</dbReference>
<sequence length="109" mass="12726">MFRDAFSPSGRIRRLEYGLSYLAYFFGLLILQLVLGPNDNNNFLVAVFDVVFFSLLTWFLLAQGTKRCHDRGKSGWYQLIPFYVFWMLFADGDAEENAYGPNPKQLLRR</sequence>
<organism evidence="2 3">
    <name type="scientific">Hymenobacter terrestris</name>
    <dbReference type="NCBI Taxonomy" id="2748310"/>
    <lineage>
        <taxon>Bacteria</taxon>
        <taxon>Pseudomonadati</taxon>
        <taxon>Bacteroidota</taxon>
        <taxon>Cytophagia</taxon>
        <taxon>Cytophagales</taxon>
        <taxon>Hymenobacteraceae</taxon>
        <taxon>Hymenobacter</taxon>
    </lineage>
</organism>
<evidence type="ECO:0000256" key="1">
    <source>
        <dbReference type="SAM" id="Phobius"/>
    </source>
</evidence>
<dbReference type="RefSeq" id="WP_176901450.1">
    <property type="nucleotide sequence ID" value="NZ_JABKAV010000107.1"/>
</dbReference>
<dbReference type="EMBL" id="JABKAV010000107">
    <property type="protein sequence ID" value="NVO86721.1"/>
    <property type="molecule type" value="Genomic_DNA"/>
</dbReference>
<evidence type="ECO:0000313" key="3">
    <source>
        <dbReference type="Proteomes" id="UP000626554"/>
    </source>
</evidence>
<evidence type="ECO:0000313" key="2">
    <source>
        <dbReference type="EMBL" id="NVO86721.1"/>
    </source>
</evidence>
<dbReference type="Proteomes" id="UP000626554">
    <property type="component" value="Unassembled WGS sequence"/>
</dbReference>
<proteinExistence type="predicted"/>
<dbReference type="Pfam" id="PF05656">
    <property type="entry name" value="DUF805"/>
    <property type="match status" value="1"/>
</dbReference>